<dbReference type="GO" id="GO:0009245">
    <property type="term" value="P:lipid A biosynthetic process"/>
    <property type="evidence" value="ECO:0007669"/>
    <property type="project" value="TreeGrafter"/>
</dbReference>
<dbReference type="RefSeq" id="WP_234984303.1">
    <property type="nucleotide sequence ID" value="NZ_FWFK01000007.1"/>
</dbReference>
<evidence type="ECO:0000313" key="12">
    <source>
        <dbReference type="Proteomes" id="UP000193570"/>
    </source>
</evidence>
<keyword evidence="9" id="KW-0472">Membrane</keyword>
<evidence type="ECO:0000256" key="3">
    <source>
        <dbReference type="ARBA" id="ARBA00012621"/>
    </source>
</evidence>
<comment type="catalytic activity">
    <reaction evidence="7 9">
        <text>lipid IVA (E. coli) + CMP-3-deoxy-beta-D-manno-octulosonate = alpha-Kdo-(2-&gt;6)-lipid IVA (E. coli) + CMP + H(+)</text>
        <dbReference type="Rhea" id="RHEA:28066"/>
        <dbReference type="ChEBI" id="CHEBI:15378"/>
        <dbReference type="ChEBI" id="CHEBI:58603"/>
        <dbReference type="ChEBI" id="CHEBI:60364"/>
        <dbReference type="ChEBI" id="CHEBI:60377"/>
        <dbReference type="ChEBI" id="CHEBI:85987"/>
        <dbReference type="EC" id="2.4.99.12"/>
    </reaction>
</comment>
<dbReference type="GO" id="GO:0009244">
    <property type="term" value="P:lipopolysaccharide core region biosynthetic process"/>
    <property type="evidence" value="ECO:0007669"/>
    <property type="project" value="UniProtKB-UniRule"/>
</dbReference>
<reference evidence="11 12" key="1">
    <citation type="submission" date="2017-03" db="EMBL/GenBank/DDBJ databases">
        <authorList>
            <person name="Afonso C.L."/>
            <person name="Miller P.J."/>
            <person name="Scott M.A."/>
            <person name="Spackman E."/>
            <person name="Goraichik I."/>
            <person name="Dimitrov K.M."/>
            <person name="Suarez D.L."/>
            <person name="Swayne D.E."/>
        </authorList>
    </citation>
    <scope>NUCLEOTIDE SEQUENCE [LARGE SCALE GENOMIC DNA]</scope>
    <source>
        <strain evidence="11 12">CECT 8625</strain>
    </source>
</reference>
<dbReference type="SUPFAM" id="SSF53756">
    <property type="entry name" value="UDP-Glycosyltransferase/glycogen phosphorylase"/>
    <property type="match status" value="1"/>
</dbReference>
<keyword evidence="9" id="KW-0448">Lipopolysaccharide biosynthesis</keyword>
<keyword evidence="12" id="KW-1185">Reference proteome</keyword>
<proteinExistence type="inferred from homology"/>
<dbReference type="InterPro" id="IPR007507">
    <property type="entry name" value="Glycos_transf_N"/>
</dbReference>
<dbReference type="Pfam" id="PF04413">
    <property type="entry name" value="Glycos_transf_N"/>
    <property type="match status" value="1"/>
</dbReference>
<evidence type="ECO:0000256" key="1">
    <source>
        <dbReference type="ARBA" id="ARBA00003394"/>
    </source>
</evidence>
<dbReference type="AlphaFoldDB" id="A0A1X7A126"/>
<dbReference type="GO" id="GO:0043842">
    <property type="term" value="F:Kdo transferase activity"/>
    <property type="evidence" value="ECO:0007669"/>
    <property type="project" value="UniProtKB-EC"/>
</dbReference>
<dbReference type="Gene3D" id="3.40.50.11720">
    <property type="entry name" value="3-Deoxy-D-manno-octulosonic-acid transferase, N-terminal domain"/>
    <property type="match status" value="1"/>
</dbReference>
<comment type="pathway">
    <text evidence="2 9">Bacterial outer membrane biogenesis; LPS core biosynthesis.</text>
</comment>
<name>A0A1X7A126_9RHOB</name>
<feature type="active site" description="Proton acceptor" evidence="8">
    <location>
        <position position="43"/>
    </location>
</feature>
<dbReference type="Gene3D" id="3.40.50.2000">
    <property type="entry name" value="Glycogen Phosphorylase B"/>
    <property type="match status" value="1"/>
</dbReference>
<evidence type="ECO:0000256" key="9">
    <source>
        <dbReference type="RuleBase" id="RU365103"/>
    </source>
</evidence>
<dbReference type="PANTHER" id="PTHR42755">
    <property type="entry name" value="3-DEOXY-MANNO-OCTULOSONATE CYTIDYLYLTRANSFERASE"/>
    <property type="match status" value="1"/>
</dbReference>
<dbReference type="InterPro" id="IPR038107">
    <property type="entry name" value="Glycos_transf_N_sf"/>
</dbReference>
<evidence type="ECO:0000256" key="5">
    <source>
        <dbReference type="ARBA" id="ARBA00022679"/>
    </source>
</evidence>
<comment type="subcellular location">
    <subcellularLocation>
        <location evidence="9">Cell membrane</location>
    </subcellularLocation>
</comment>
<comment type="function">
    <text evidence="1 9">Involved in lipopolysaccharide (LPS) biosynthesis. Catalyzes the transfer of 3-deoxy-D-manno-octulosonate (Kdo) residue(s) from CMP-Kdo to lipid IV(A), the tetraacyldisaccharide-1,4'-bisphosphate precursor of lipid A.</text>
</comment>
<feature type="domain" description="3-deoxy-D-manno-octulosonic-acid transferase N-terminal" evidence="10">
    <location>
        <begin position="30"/>
        <end position="175"/>
    </location>
</feature>
<dbReference type="Proteomes" id="UP000193570">
    <property type="component" value="Unassembled WGS sequence"/>
</dbReference>
<dbReference type="PANTHER" id="PTHR42755:SF1">
    <property type="entry name" value="3-DEOXY-D-MANNO-OCTULOSONIC ACID TRANSFERASE, MITOCHONDRIAL-RELATED"/>
    <property type="match status" value="1"/>
</dbReference>
<accession>A0A1X7A126</accession>
<gene>
    <name evidence="11" type="primary">waaA_2</name>
    <name evidence="11" type="ORF">ROJ8625_03420</name>
</gene>
<dbReference type="UniPathway" id="UPA00958"/>
<dbReference type="EC" id="2.4.99.12" evidence="3 9"/>
<evidence type="ECO:0000256" key="4">
    <source>
        <dbReference type="ARBA" id="ARBA00019077"/>
    </source>
</evidence>
<organism evidence="11 12">
    <name type="scientific">Roseivivax jejudonensis</name>
    <dbReference type="NCBI Taxonomy" id="1529041"/>
    <lineage>
        <taxon>Bacteria</taxon>
        <taxon>Pseudomonadati</taxon>
        <taxon>Pseudomonadota</taxon>
        <taxon>Alphaproteobacteria</taxon>
        <taxon>Rhodobacterales</taxon>
        <taxon>Roseobacteraceae</taxon>
        <taxon>Roseivivax</taxon>
    </lineage>
</organism>
<comment type="similarity">
    <text evidence="9">Belongs to the glycosyltransferase group 1 family.</text>
</comment>
<evidence type="ECO:0000256" key="6">
    <source>
        <dbReference type="ARBA" id="ARBA00031445"/>
    </source>
</evidence>
<keyword evidence="9" id="KW-1003">Cell membrane</keyword>
<keyword evidence="5 9" id="KW-0808">Transferase</keyword>
<evidence type="ECO:0000256" key="2">
    <source>
        <dbReference type="ARBA" id="ARBA00004713"/>
    </source>
</evidence>
<evidence type="ECO:0000259" key="10">
    <source>
        <dbReference type="Pfam" id="PF04413"/>
    </source>
</evidence>
<dbReference type="InterPro" id="IPR039901">
    <property type="entry name" value="Kdotransferase"/>
</dbReference>
<dbReference type="GO" id="GO:0005886">
    <property type="term" value="C:plasma membrane"/>
    <property type="evidence" value="ECO:0007669"/>
    <property type="project" value="UniProtKB-SubCell"/>
</dbReference>
<evidence type="ECO:0000256" key="7">
    <source>
        <dbReference type="ARBA" id="ARBA00049183"/>
    </source>
</evidence>
<evidence type="ECO:0000313" key="11">
    <source>
        <dbReference type="EMBL" id="SLN67018.1"/>
    </source>
</evidence>
<evidence type="ECO:0000256" key="8">
    <source>
        <dbReference type="PIRSR" id="PIRSR639901-1"/>
    </source>
</evidence>
<dbReference type="EMBL" id="FWFK01000007">
    <property type="protein sequence ID" value="SLN67018.1"/>
    <property type="molecule type" value="Genomic_DNA"/>
</dbReference>
<keyword evidence="11" id="KW-0328">Glycosyltransferase</keyword>
<sequence>MSRRPISLSTYLAAMRGAGAPVPVRAPRGDGPFLWVHASEAAEARALGTLLARLATQWPEIVTLRTGAWDTPDDALPPEAVGEIAAFLDHWRPDLALWSGLRLHPALLWEAADRDIPLLHVDPGGDPHNAPGPRWLPDTVPPTLALFDTIFLPDAAAERRLPRVSLGQARIRRSGALTETTLPLDCNDDLLEEALAAVAGRPVWLAAHVRGSEARLVIEAHRRAARLSHRLLLALVPETPEDAAEADRTAATSDLRLCRWDEGEMPDDTTQVVLCGGPEDIGLWYRLAPLAFLGGSLAPGHGGTDPFEAAALGTAILYGPNVGRHLGAYSTLVEAGAARIVRDEDSLSGAVSQLLAPDRAAAMAHAGWDIVSRGAAASDAVIDRIIELLEARREAAG</sequence>
<protein>
    <recommendedName>
        <fullName evidence="4 9">3-deoxy-D-manno-octulosonic acid transferase</fullName>
        <shortName evidence="9">Kdo transferase</shortName>
        <ecNumber evidence="3 9">2.4.99.12</ecNumber>
    </recommendedName>
    <alternativeName>
        <fullName evidence="6 9">Lipid IV(A) 3-deoxy-D-manno-octulosonic acid transferase</fullName>
    </alternativeName>
</protein>